<dbReference type="Proteomes" id="UP000789759">
    <property type="component" value="Unassembled WGS sequence"/>
</dbReference>
<accession>A0A9N9HH14</accession>
<dbReference type="OrthoDB" id="2431171at2759"/>
<sequence length="89" mass="10070">LDKVFSITQMHAEINYKYTIKAAKSLEQSILANINTIFGSNNCEHIQTNYDEQESSSIIKLETNANNENTKMIIEDNSESNANKDISNK</sequence>
<name>A0A9N9HH14_9GLOM</name>
<reference evidence="1" key="1">
    <citation type="submission" date="2021-06" db="EMBL/GenBank/DDBJ databases">
        <authorList>
            <person name="Kallberg Y."/>
            <person name="Tangrot J."/>
            <person name="Rosling A."/>
        </authorList>
    </citation>
    <scope>NUCLEOTIDE SEQUENCE</scope>
    <source>
        <strain evidence="1">FL966</strain>
    </source>
</reference>
<comment type="caution">
    <text evidence="1">The sequence shown here is derived from an EMBL/GenBank/DDBJ whole genome shotgun (WGS) entry which is preliminary data.</text>
</comment>
<evidence type="ECO:0000313" key="2">
    <source>
        <dbReference type="Proteomes" id="UP000789759"/>
    </source>
</evidence>
<gene>
    <name evidence="1" type="ORF">CPELLU_LOCUS11067</name>
</gene>
<keyword evidence="2" id="KW-1185">Reference proteome</keyword>
<evidence type="ECO:0000313" key="1">
    <source>
        <dbReference type="EMBL" id="CAG8685959.1"/>
    </source>
</evidence>
<organism evidence="1 2">
    <name type="scientific">Cetraspora pellucida</name>
    <dbReference type="NCBI Taxonomy" id="1433469"/>
    <lineage>
        <taxon>Eukaryota</taxon>
        <taxon>Fungi</taxon>
        <taxon>Fungi incertae sedis</taxon>
        <taxon>Mucoromycota</taxon>
        <taxon>Glomeromycotina</taxon>
        <taxon>Glomeromycetes</taxon>
        <taxon>Diversisporales</taxon>
        <taxon>Gigasporaceae</taxon>
        <taxon>Cetraspora</taxon>
    </lineage>
</organism>
<protein>
    <submittedName>
        <fullName evidence="1">20412_t:CDS:1</fullName>
    </submittedName>
</protein>
<dbReference type="EMBL" id="CAJVQA010009526">
    <property type="protein sequence ID" value="CAG8685959.1"/>
    <property type="molecule type" value="Genomic_DNA"/>
</dbReference>
<proteinExistence type="predicted"/>
<dbReference type="AlphaFoldDB" id="A0A9N9HH14"/>
<feature type="non-terminal residue" evidence="1">
    <location>
        <position position="1"/>
    </location>
</feature>